<feature type="domain" description="OVATE" evidence="8">
    <location>
        <begin position="286"/>
        <end position="345"/>
    </location>
</feature>
<dbReference type="AlphaFoldDB" id="A0A059DCX7"/>
<evidence type="ECO:0000256" key="1">
    <source>
        <dbReference type="ARBA" id="ARBA00004123"/>
    </source>
</evidence>
<dbReference type="KEGG" id="egr:104432296"/>
<dbReference type="GO" id="GO:0045892">
    <property type="term" value="P:negative regulation of DNA-templated transcription"/>
    <property type="evidence" value="ECO:0007669"/>
    <property type="project" value="UniProtKB-UniRule"/>
</dbReference>
<organism evidence="9">
    <name type="scientific">Eucalyptus grandis</name>
    <name type="common">Flooded gum</name>
    <dbReference type="NCBI Taxonomy" id="71139"/>
    <lineage>
        <taxon>Eukaryota</taxon>
        <taxon>Viridiplantae</taxon>
        <taxon>Streptophyta</taxon>
        <taxon>Embryophyta</taxon>
        <taxon>Tracheophyta</taxon>
        <taxon>Spermatophyta</taxon>
        <taxon>Magnoliopsida</taxon>
        <taxon>eudicotyledons</taxon>
        <taxon>Gunneridae</taxon>
        <taxon>Pentapetalae</taxon>
        <taxon>rosids</taxon>
        <taxon>malvids</taxon>
        <taxon>Myrtales</taxon>
        <taxon>Myrtaceae</taxon>
        <taxon>Myrtoideae</taxon>
        <taxon>Eucalypteae</taxon>
        <taxon>Eucalyptus</taxon>
    </lineage>
</organism>
<sequence>MGNYKFRLSDMMPNAWFYKLRDMERARNHHHHKNTPSKPKKKQPPTTTTKHHHHHHHHHSLPRKSYHFTRDLHANQNFQDHSQPHSHFPHDPPRNIPSKQDPKPVHCSIAHANSVPDVSTVTVQPKPLPTQEFRRDRLLVAELPPLDKTTSCSSSSSSTCSYGVNSISGGERIILVDQHSFDKETKGPHSTQDSFFQRRLPTIVTKHKFKHRNSTTKQEERNISAKEQHKIGSRRRSFANYSRSPGVKLKTKSPRLLAKIKLEGHARKSSPAVSLNPTRIGNSFAVVKSSSDPARDFRESMVEMIVENNIKASKDLEELLTCYLSLNSDEYHQVIVDVFKQIWFDLSDISCSKELINY</sequence>
<dbReference type="eggNOG" id="ENOG502RTS2">
    <property type="taxonomic scope" value="Eukaryota"/>
</dbReference>
<comment type="function">
    <text evidence="6">Transcriptional repressor that regulates multiple aspects of plant growth and development.</text>
</comment>
<evidence type="ECO:0000256" key="7">
    <source>
        <dbReference type="SAM" id="MobiDB-lite"/>
    </source>
</evidence>
<dbReference type="OMA" id="LVPNAWF"/>
<dbReference type="Gramene" id="KCW88324">
    <property type="protein sequence ID" value="KCW88324"/>
    <property type="gene ID" value="EUGRSUZ_A00713"/>
</dbReference>
<dbReference type="Pfam" id="PF13724">
    <property type="entry name" value="DNA_binding_2"/>
    <property type="match status" value="1"/>
</dbReference>
<evidence type="ECO:0000256" key="3">
    <source>
        <dbReference type="ARBA" id="ARBA00023015"/>
    </source>
</evidence>
<feature type="compositionally biased region" description="Basic and acidic residues" evidence="7">
    <location>
        <begin position="217"/>
        <end position="230"/>
    </location>
</feature>
<dbReference type="STRING" id="71139.A0A059DCX7"/>
<feature type="region of interest" description="Disordered" evidence="7">
    <location>
        <begin position="78"/>
        <end position="107"/>
    </location>
</feature>
<feature type="region of interest" description="Disordered" evidence="7">
    <location>
        <begin position="209"/>
        <end position="247"/>
    </location>
</feature>
<keyword evidence="5 6" id="KW-0539">Nucleus</keyword>
<dbReference type="Pfam" id="PF04844">
    <property type="entry name" value="Ovate"/>
    <property type="match status" value="1"/>
</dbReference>
<evidence type="ECO:0000313" key="9">
    <source>
        <dbReference type="EMBL" id="KCW88324.1"/>
    </source>
</evidence>
<dbReference type="GO" id="GO:0003677">
    <property type="term" value="F:DNA binding"/>
    <property type="evidence" value="ECO:0007669"/>
    <property type="project" value="InterPro"/>
</dbReference>
<dbReference type="GO" id="GO:0005634">
    <property type="term" value="C:nucleus"/>
    <property type="evidence" value="ECO:0007669"/>
    <property type="project" value="UniProtKB-SubCell"/>
</dbReference>
<dbReference type="OrthoDB" id="1928390at2759"/>
<protein>
    <recommendedName>
        <fullName evidence="6">Transcription repressor</fullName>
    </recommendedName>
    <alternativeName>
        <fullName evidence="6">Ovate family protein</fullName>
    </alternativeName>
</protein>
<dbReference type="InterPro" id="IPR025830">
    <property type="entry name" value="DNA_bnd_dom_ovate"/>
</dbReference>
<feature type="region of interest" description="Disordered" evidence="7">
    <location>
        <begin position="27"/>
        <end position="64"/>
    </location>
</feature>
<evidence type="ECO:0000259" key="8">
    <source>
        <dbReference type="PROSITE" id="PS51754"/>
    </source>
</evidence>
<dbReference type="InParanoid" id="A0A059DCX7"/>
<accession>A0A059DCX7</accession>
<dbReference type="InterPro" id="IPR006458">
    <property type="entry name" value="Ovate_C"/>
</dbReference>
<keyword evidence="4 6" id="KW-0804">Transcription</keyword>
<dbReference type="PANTHER" id="PTHR33057">
    <property type="entry name" value="TRANSCRIPTION REPRESSOR OFP7-RELATED"/>
    <property type="match status" value="1"/>
</dbReference>
<keyword evidence="3 6" id="KW-0805">Transcription regulation</keyword>
<comment type="subcellular location">
    <subcellularLocation>
        <location evidence="1 6">Nucleus</location>
    </subcellularLocation>
</comment>
<dbReference type="EMBL" id="KK198753">
    <property type="protein sequence ID" value="KCW88324.1"/>
    <property type="molecule type" value="Genomic_DNA"/>
</dbReference>
<dbReference type="PANTHER" id="PTHR33057:SF151">
    <property type="entry name" value="TRANSCRIPTION REPRESSOR OFP1"/>
    <property type="match status" value="1"/>
</dbReference>
<evidence type="ECO:0000256" key="5">
    <source>
        <dbReference type="ARBA" id="ARBA00023242"/>
    </source>
</evidence>
<reference evidence="9" key="1">
    <citation type="submission" date="2013-07" db="EMBL/GenBank/DDBJ databases">
        <title>The genome of Eucalyptus grandis.</title>
        <authorList>
            <person name="Schmutz J."/>
            <person name="Hayes R."/>
            <person name="Myburg A."/>
            <person name="Tuskan G."/>
            <person name="Grattapaglia D."/>
            <person name="Rokhsar D.S."/>
        </authorList>
    </citation>
    <scope>NUCLEOTIDE SEQUENCE</scope>
    <source>
        <tissue evidence="9">Leaf extractions</tissue>
    </source>
</reference>
<dbReference type="NCBIfam" id="TIGR01568">
    <property type="entry name" value="A_thal_3678"/>
    <property type="match status" value="1"/>
</dbReference>
<name>A0A059DCX7_EUCGR</name>
<dbReference type="PROSITE" id="PS51754">
    <property type="entry name" value="OVATE"/>
    <property type="match status" value="1"/>
</dbReference>
<evidence type="ECO:0000256" key="2">
    <source>
        <dbReference type="ARBA" id="ARBA00022491"/>
    </source>
</evidence>
<evidence type="ECO:0000256" key="4">
    <source>
        <dbReference type="ARBA" id="ARBA00023163"/>
    </source>
</evidence>
<evidence type="ECO:0000256" key="6">
    <source>
        <dbReference type="RuleBase" id="RU367028"/>
    </source>
</evidence>
<proteinExistence type="predicted"/>
<dbReference type="InterPro" id="IPR038933">
    <property type="entry name" value="Ovate"/>
</dbReference>
<gene>
    <name evidence="9" type="ORF">EUGRSUZ_A00713</name>
</gene>
<keyword evidence="2 6" id="KW-0678">Repressor</keyword>